<dbReference type="GO" id="GO:0003995">
    <property type="term" value="F:acyl-CoA dehydrogenase activity"/>
    <property type="evidence" value="ECO:0007669"/>
    <property type="project" value="TreeGrafter"/>
</dbReference>
<dbReference type="EMBL" id="AMGO01000068">
    <property type="protein sequence ID" value="EKE43077.1"/>
    <property type="molecule type" value="Genomic_DNA"/>
</dbReference>
<dbReference type="InterPro" id="IPR050741">
    <property type="entry name" value="Acyl-CoA_dehydrogenase"/>
</dbReference>
<name>K2H903_9RHOB</name>
<comment type="caution">
    <text evidence="2">The sequence shown here is derived from an EMBL/GenBank/DDBJ whole genome shotgun (WGS) entry which is preliminary data.</text>
</comment>
<dbReference type="Gene3D" id="2.40.110.10">
    <property type="entry name" value="Butyryl-CoA Dehydrogenase, subunit A, domain 2"/>
    <property type="match status" value="1"/>
</dbReference>
<dbReference type="OrthoDB" id="2986495at2"/>
<dbReference type="STRING" id="1231392.OCGS_2668"/>
<dbReference type="InterPro" id="IPR037069">
    <property type="entry name" value="AcylCoA_DH/ox_N_sf"/>
</dbReference>
<dbReference type="RefSeq" id="WP_007427820.1">
    <property type="nucleotide sequence ID" value="NZ_AMGO01000068.1"/>
</dbReference>
<dbReference type="AlphaFoldDB" id="K2H903"/>
<accession>K2H903</accession>
<dbReference type="PATRIC" id="fig|1231392.3.peg.2685"/>
<dbReference type="Gene3D" id="1.10.540.10">
    <property type="entry name" value="Acyl-CoA dehydrogenase/oxidase, N-terminal domain"/>
    <property type="match status" value="1"/>
</dbReference>
<dbReference type="InterPro" id="IPR046373">
    <property type="entry name" value="Acyl-CoA_Oxase/DH_mid-dom_sf"/>
</dbReference>
<dbReference type="PANTHER" id="PTHR48083">
    <property type="entry name" value="MEDIUM-CHAIN SPECIFIC ACYL-COA DEHYDROGENASE, MITOCHONDRIAL-RELATED"/>
    <property type="match status" value="1"/>
</dbReference>
<dbReference type="SUPFAM" id="SSF47203">
    <property type="entry name" value="Acyl-CoA dehydrogenase C-terminal domain-like"/>
    <property type="match status" value="1"/>
</dbReference>
<dbReference type="eggNOG" id="COG1960">
    <property type="taxonomic scope" value="Bacteria"/>
</dbReference>
<organism evidence="2 3">
    <name type="scientific">Oceaniovalibus guishaninsula JLT2003</name>
    <dbReference type="NCBI Taxonomy" id="1231392"/>
    <lineage>
        <taxon>Bacteria</taxon>
        <taxon>Pseudomonadati</taxon>
        <taxon>Pseudomonadota</taxon>
        <taxon>Alphaproteobacteria</taxon>
        <taxon>Rhodobacterales</taxon>
        <taxon>Roseobacteraceae</taxon>
        <taxon>Oceaniovalibus</taxon>
    </lineage>
</organism>
<keyword evidence="1" id="KW-0560">Oxidoreductase</keyword>
<dbReference type="PANTHER" id="PTHR48083:SF37">
    <property type="entry name" value="DEHYDROGENASE, PUTATIVE-RELATED"/>
    <property type="match status" value="1"/>
</dbReference>
<evidence type="ECO:0000313" key="3">
    <source>
        <dbReference type="Proteomes" id="UP000006765"/>
    </source>
</evidence>
<dbReference type="Gene3D" id="1.20.140.10">
    <property type="entry name" value="Butyryl-CoA Dehydrogenase, subunit A, domain 3"/>
    <property type="match status" value="1"/>
</dbReference>
<dbReference type="InterPro" id="IPR036250">
    <property type="entry name" value="AcylCo_DH-like_C"/>
</dbReference>
<dbReference type="GO" id="GO:0033539">
    <property type="term" value="P:fatty acid beta-oxidation using acyl-CoA dehydrogenase"/>
    <property type="evidence" value="ECO:0007669"/>
    <property type="project" value="TreeGrafter"/>
</dbReference>
<reference evidence="2 3" key="1">
    <citation type="journal article" date="2012" name="J. Bacteriol.">
        <title>Draft Genome Sequence of Oceaniovalibus guishaninsula JLT2003T.</title>
        <authorList>
            <person name="Tang K."/>
            <person name="Liu K."/>
            <person name="Jiao N."/>
        </authorList>
    </citation>
    <scope>NUCLEOTIDE SEQUENCE [LARGE SCALE GENOMIC DNA]</scope>
    <source>
        <strain evidence="2 3">JLT2003</strain>
    </source>
</reference>
<dbReference type="InterPro" id="IPR009100">
    <property type="entry name" value="AcylCoA_DH/oxidase_NM_dom_sf"/>
</dbReference>
<dbReference type="SUPFAM" id="SSF56645">
    <property type="entry name" value="Acyl-CoA dehydrogenase NM domain-like"/>
    <property type="match status" value="1"/>
</dbReference>
<gene>
    <name evidence="2" type="ORF">OCGS_2668</name>
</gene>
<evidence type="ECO:0000313" key="2">
    <source>
        <dbReference type="EMBL" id="EKE43077.1"/>
    </source>
</evidence>
<proteinExistence type="predicted"/>
<dbReference type="Proteomes" id="UP000006765">
    <property type="component" value="Unassembled WGS sequence"/>
</dbReference>
<keyword evidence="3" id="KW-1185">Reference proteome</keyword>
<dbReference type="GO" id="GO:0005737">
    <property type="term" value="C:cytoplasm"/>
    <property type="evidence" value="ECO:0007669"/>
    <property type="project" value="TreeGrafter"/>
</dbReference>
<evidence type="ECO:0000256" key="1">
    <source>
        <dbReference type="ARBA" id="ARBA00023002"/>
    </source>
</evidence>
<sequence length="355" mass="37225">MMCDIEERLAALSPPGDEEPPIAPLIDALRQAGLLQACAPLGAGGRGPAHCPRDPEALVEALAAVGGGNLSAGRLFEGHVNAVKLIALYGDRGGWLAQAGQGRLFGVWGADGPDPVRIEGGVLRGQKLYASGAGVLDRAVVPVRDGDGQVQLVVLDTARLAGRLHPGEWHVSGMRATASGRCDLEGVAIGADDLLGAPGDYHREPHFQGGVWRYAAVQMGAMRAMTRAAAAQIAARGQADAPLQSARLRRMVVACETARLWLVNAARVVERSDAAPDDAATAMLARLTVADEAVALMNAMDEALGAASFATAHLVERRRRDLLFYLRQANPDGLAQTAMRMAGAGGARARRWHLA</sequence>
<dbReference type="GO" id="GO:0050660">
    <property type="term" value="F:flavin adenine dinucleotide binding"/>
    <property type="evidence" value="ECO:0007669"/>
    <property type="project" value="InterPro"/>
</dbReference>
<protein>
    <submittedName>
        <fullName evidence="2">Acyl-CoA dehydrogenase</fullName>
    </submittedName>
</protein>